<accession>A0A1C6SWN4</accession>
<dbReference type="SUPFAM" id="SSF53649">
    <property type="entry name" value="Alkaline phosphatase-like"/>
    <property type="match status" value="1"/>
</dbReference>
<evidence type="ECO:0008006" key="4">
    <source>
        <dbReference type="Google" id="ProtNLM"/>
    </source>
</evidence>
<gene>
    <name evidence="2" type="ORF">GA0070624_4854</name>
</gene>
<dbReference type="Gene3D" id="3.40.720.10">
    <property type="entry name" value="Alkaline Phosphatase, subunit A"/>
    <property type="match status" value="1"/>
</dbReference>
<protein>
    <recommendedName>
        <fullName evidence="4">Phosphoglycerol transferase MdoB</fullName>
    </recommendedName>
</protein>
<feature type="transmembrane region" description="Helical" evidence="1">
    <location>
        <begin position="75"/>
        <end position="98"/>
    </location>
</feature>
<keyword evidence="1" id="KW-1133">Transmembrane helix</keyword>
<name>A0A1C6SWN4_9ACTN</name>
<dbReference type="OrthoDB" id="1376015at2"/>
<feature type="transmembrane region" description="Helical" evidence="1">
    <location>
        <begin position="18"/>
        <end position="37"/>
    </location>
</feature>
<evidence type="ECO:0000313" key="2">
    <source>
        <dbReference type="EMBL" id="SCL33910.1"/>
    </source>
</evidence>
<dbReference type="Proteomes" id="UP000199413">
    <property type="component" value="Unassembled WGS sequence"/>
</dbReference>
<dbReference type="EMBL" id="FMHV01000002">
    <property type="protein sequence ID" value="SCL33910.1"/>
    <property type="molecule type" value="Genomic_DNA"/>
</dbReference>
<feature type="transmembrane region" description="Helical" evidence="1">
    <location>
        <begin position="49"/>
        <end position="68"/>
    </location>
</feature>
<evidence type="ECO:0000313" key="3">
    <source>
        <dbReference type="Proteomes" id="UP000199413"/>
    </source>
</evidence>
<feature type="transmembrane region" description="Helical" evidence="1">
    <location>
        <begin position="163"/>
        <end position="183"/>
    </location>
</feature>
<keyword evidence="1" id="KW-0472">Membrane</keyword>
<reference evidence="3" key="1">
    <citation type="submission" date="2016-06" db="EMBL/GenBank/DDBJ databases">
        <authorList>
            <person name="Varghese N."/>
            <person name="Submissions Spin"/>
        </authorList>
    </citation>
    <scope>NUCLEOTIDE SEQUENCE [LARGE SCALE GENOMIC DNA]</scope>
    <source>
        <strain evidence="3">DSM 45431</strain>
    </source>
</reference>
<keyword evidence="1" id="KW-0812">Transmembrane</keyword>
<evidence type="ECO:0000256" key="1">
    <source>
        <dbReference type="SAM" id="Phobius"/>
    </source>
</evidence>
<dbReference type="AlphaFoldDB" id="A0A1C6SWN4"/>
<sequence length="555" mass="59699">MTGDDPRPEEGPSRGRRLLPGVGTVLAGLLVLAALVVPDQLSRLTPGAFLRIPVEGLVALALLLVLPARVRRPVAALLGLALGLLTVLKLLDMGFFVARDRPFDVLLDWALLDDGFAFLTDSVGRAGTVAATGGVLLLAAALLVLVTLSVLRLARLPVRHRAATVRAVAALAVLWLGCAVFGVRLAPGVPVADGEATALVASHLRQVHAGLTDREAFAGEAATDAFRDVPGDRLLTGLRGKDVLVTFVESYGRDAVEDPEFAPQVGAVLDDGYRRLRAAGYDARSGFLTSPTSGGGSWLAHATLLSGLWIDNDQRHHDLLAGDRLTLNGAFHRAGWQTVGVMPAATQPWPEGRFFGYDRYYDAERLAYRGPKFSYAPMPDQYTLATFQRLERARPHAPLMAEIPLVSSHSPWSPIPKPVDWDAVGDGSIFHQASTSTGGTRDVVQRDNAQVRADYRRSIEYTLGTLISYLQTYGGDDLVLVFLGDHQPTPAVTGEGAGRDVPITIVAHDPAVLDRIAGWGWQEGLRPGPRAPVWRMDTFRDRFLTAFGPQPGAAR</sequence>
<organism evidence="2 3">
    <name type="scientific">Micromonospora rhizosphaerae</name>
    <dbReference type="NCBI Taxonomy" id="568872"/>
    <lineage>
        <taxon>Bacteria</taxon>
        <taxon>Bacillati</taxon>
        <taxon>Actinomycetota</taxon>
        <taxon>Actinomycetes</taxon>
        <taxon>Micromonosporales</taxon>
        <taxon>Micromonosporaceae</taxon>
        <taxon>Micromonospora</taxon>
    </lineage>
</organism>
<feature type="transmembrane region" description="Helical" evidence="1">
    <location>
        <begin position="129"/>
        <end position="151"/>
    </location>
</feature>
<keyword evidence="3" id="KW-1185">Reference proteome</keyword>
<proteinExistence type="predicted"/>
<dbReference type="STRING" id="568872.GA0070624_4854"/>
<dbReference type="InterPro" id="IPR017850">
    <property type="entry name" value="Alkaline_phosphatase_core_sf"/>
</dbReference>